<sequence length="275" mass="28951">MARPRVVATDLDNTLLRTDRTVSPRTEAALRAAADAGVLVVPVTARQRVGVLAVAPQFVQLAEAFGGWAVCSNGALGLDLVTGQRFFEATMTVDAQRDLIARLAEAVPDVRFCAIRDGGDGFLVEAGYAELSVWEDHSRDPRTMQVVDRAALADCPNLKMVVRHPVLSTRDLLAAFAGLGLTGLRATSSGAPFLEISAAGIGKAYGLQRLTALLDVPATQVVAFGDGLNDLDMLQWAGVGVAVANAEPELLAVADRIVPSCDQDGFAETLEALLS</sequence>
<dbReference type="Proteomes" id="UP000386847">
    <property type="component" value="Chromosome"/>
</dbReference>
<name>A0A5Q2FF74_9ACTN</name>
<dbReference type="GO" id="GO:0000287">
    <property type="term" value="F:magnesium ion binding"/>
    <property type="evidence" value="ECO:0007669"/>
    <property type="project" value="TreeGrafter"/>
</dbReference>
<dbReference type="InterPro" id="IPR036412">
    <property type="entry name" value="HAD-like_sf"/>
</dbReference>
<protein>
    <submittedName>
        <fullName evidence="1">HAD-IIB family hydrolase</fullName>
    </submittedName>
</protein>
<gene>
    <name evidence="1" type="ORF">Rai3103_03360</name>
</gene>
<proteinExistence type="predicted"/>
<keyword evidence="2" id="KW-1185">Reference proteome</keyword>
<dbReference type="EMBL" id="CP045725">
    <property type="protein sequence ID" value="QGF25061.1"/>
    <property type="molecule type" value="Genomic_DNA"/>
</dbReference>
<dbReference type="NCBIfam" id="TIGR01484">
    <property type="entry name" value="HAD-SF-IIB"/>
    <property type="match status" value="1"/>
</dbReference>
<dbReference type="InterPro" id="IPR023214">
    <property type="entry name" value="HAD_sf"/>
</dbReference>
<evidence type="ECO:0000313" key="2">
    <source>
        <dbReference type="Proteomes" id="UP000386847"/>
    </source>
</evidence>
<dbReference type="Gene3D" id="3.30.1240.10">
    <property type="match status" value="1"/>
</dbReference>
<reference evidence="1 2" key="1">
    <citation type="submission" date="2019-10" db="EMBL/GenBank/DDBJ databases">
        <title>Genomic analysis of Raineyella sp. CBA3103.</title>
        <authorList>
            <person name="Roh S.W."/>
        </authorList>
    </citation>
    <scope>NUCLEOTIDE SEQUENCE [LARGE SCALE GENOMIC DNA]</scope>
    <source>
        <strain evidence="1 2">CBA3103</strain>
    </source>
</reference>
<keyword evidence="1" id="KW-0378">Hydrolase</keyword>
<dbReference type="InterPro" id="IPR006379">
    <property type="entry name" value="HAD-SF_hydro_IIB"/>
</dbReference>
<evidence type="ECO:0000313" key="1">
    <source>
        <dbReference type="EMBL" id="QGF25061.1"/>
    </source>
</evidence>
<accession>A0A5Q2FF74</accession>
<organism evidence="1 2">
    <name type="scientific">Raineyella fluvialis</name>
    <dbReference type="NCBI Taxonomy" id="2662261"/>
    <lineage>
        <taxon>Bacteria</taxon>
        <taxon>Bacillati</taxon>
        <taxon>Actinomycetota</taxon>
        <taxon>Actinomycetes</taxon>
        <taxon>Propionibacteriales</taxon>
        <taxon>Propionibacteriaceae</taxon>
        <taxon>Raineyella</taxon>
    </lineage>
</organism>
<dbReference type="GO" id="GO:0016791">
    <property type="term" value="F:phosphatase activity"/>
    <property type="evidence" value="ECO:0007669"/>
    <property type="project" value="TreeGrafter"/>
</dbReference>
<dbReference type="SUPFAM" id="SSF56784">
    <property type="entry name" value="HAD-like"/>
    <property type="match status" value="1"/>
</dbReference>
<dbReference type="Gene3D" id="3.40.50.1000">
    <property type="entry name" value="HAD superfamily/HAD-like"/>
    <property type="match status" value="1"/>
</dbReference>
<dbReference type="PANTHER" id="PTHR10000:SF8">
    <property type="entry name" value="HAD SUPERFAMILY HYDROLASE-LIKE, TYPE 3"/>
    <property type="match status" value="1"/>
</dbReference>
<dbReference type="GO" id="GO:0005829">
    <property type="term" value="C:cytosol"/>
    <property type="evidence" value="ECO:0007669"/>
    <property type="project" value="TreeGrafter"/>
</dbReference>
<dbReference type="KEGG" id="rain:Rai3103_03360"/>
<dbReference type="PANTHER" id="PTHR10000">
    <property type="entry name" value="PHOSPHOSERINE PHOSPHATASE"/>
    <property type="match status" value="1"/>
</dbReference>
<dbReference type="Pfam" id="PF08282">
    <property type="entry name" value="Hydrolase_3"/>
    <property type="match status" value="1"/>
</dbReference>
<dbReference type="AlphaFoldDB" id="A0A5Q2FF74"/>